<dbReference type="InterPro" id="IPR027417">
    <property type="entry name" value="P-loop_NTPase"/>
</dbReference>
<dbReference type="RefSeq" id="WP_249331444.1">
    <property type="nucleotide sequence ID" value="NZ_JACRSY010000003.1"/>
</dbReference>
<accession>A0A926ID44</accession>
<keyword evidence="1" id="KW-0808">Transferase</keyword>
<comment type="caution">
    <text evidence="1">The sequence shown here is derived from an EMBL/GenBank/DDBJ whole genome shotgun (WGS) entry which is preliminary data.</text>
</comment>
<proteinExistence type="predicted"/>
<dbReference type="Pfam" id="PF13189">
    <property type="entry name" value="Cytidylate_kin2"/>
    <property type="match status" value="1"/>
</dbReference>
<reference evidence="1" key="1">
    <citation type="submission" date="2020-08" db="EMBL/GenBank/DDBJ databases">
        <title>Genome public.</title>
        <authorList>
            <person name="Liu C."/>
            <person name="Sun Q."/>
        </authorList>
    </citation>
    <scope>NUCLEOTIDE SEQUENCE</scope>
    <source>
        <strain evidence="1">NSJ-12</strain>
    </source>
</reference>
<gene>
    <name evidence="1" type="ORF">H8718_02835</name>
</gene>
<evidence type="ECO:0000313" key="2">
    <source>
        <dbReference type="Proteomes" id="UP000655830"/>
    </source>
</evidence>
<organism evidence="1 2">
    <name type="scientific">Zhenhengia yiwuensis</name>
    <dbReference type="NCBI Taxonomy" id="2763666"/>
    <lineage>
        <taxon>Bacteria</taxon>
        <taxon>Bacillati</taxon>
        <taxon>Bacillota</taxon>
        <taxon>Clostridia</taxon>
        <taxon>Lachnospirales</taxon>
        <taxon>Lachnospiraceae</taxon>
        <taxon>Zhenhengia</taxon>
    </lineage>
</organism>
<dbReference type="Proteomes" id="UP000655830">
    <property type="component" value="Unassembled WGS sequence"/>
</dbReference>
<dbReference type="SUPFAM" id="SSF52540">
    <property type="entry name" value="P-loop containing nucleoside triphosphate hydrolases"/>
    <property type="match status" value="1"/>
</dbReference>
<name>A0A926ID44_9FIRM</name>
<protein>
    <submittedName>
        <fullName evidence="1">Cytidylate kinase-like family protein</fullName>
    </submittedName>
</protein>
<keyword evidence="2" id="KW-1185">Reference proteome</keyword>
<dbReference type="EMBL" id="JACRSY010000003">
    <property type="protein sequence ID" value="MBC8578469.1"/>
    <property type="molecule type" value="Genomic_DNA"/>
</dbReference>
<dbReference type="Gene3D" id="3.40.50.300">
    <property type="entry name" value="P-loop containing nucleotide triphosphate hydrolases"/>
    <property type="match status" value="1"/>
</dbReference>
<sequence length="210" mass="24415">MKNNIAITINREFGSGGRLVGEKLAEALNMKFVDKLMLTEAAKLMGVTEEHLKSFDEKAPSVWQVSSVNMGSYHGMSVPYYFYSVTNNDLYITQVNLIEKLAKENSCIFIGRCANVVLEDYPKRVSVFLYADKDFKKRMIEEIYHFTNLKDVDKEIKRIDKERSTYYTNYTGYKWRDPHQYDLMINTSDIGIENTVKLIQSYVKMKYGTI</sequence>
<dbReference type="AlphaFoldDB" id="A0A926ID44"/>
<dbReference type="GO" id="GO:0016301">
    <property type="term" value="F:kinase activity"/>
    <property type="evidence" value="ECO:0007669"/>
    <property type="project" value="UniProtKB-KW"/>
</dbReference>
<keyword evidence="1" id="KW-0418">Kinase</keyword>
<evidence type="ECO:0000313" key="1">
    <source>
        <dbReference type="EMBL" id="MBC8578469.1"/>
    </source>
</evidence>